<dbReference type="GO" id="GO:0046872">
    <property type="term" value="F:metal ion binding"/>
    <property type="evidence" value="ECO:0007669"/>
    <property type="project" value="UniProtKB-KW"/>
</dbReference>
<dbReference type="GO" id="GO:0004493">
    <property type="term" value="F:methylmalonyl-CoA epimerase activity"/>
    <property type="evidence" value="ECO:0007669"/>
    <property type="project" value="TreeGrafter"/>
</dbReference>
<dbReference type="PANTHER" id="PTHR43048:SF3">
    <property type="entry name" value="METHYLMALONYL-COA EPIMERASE, MITOCHONDRIAL"/>
    <property type="match status" value="1"/>
</dbReference>
<dbReference type="SUPFAM" id="SSF54593">
    <property type="entry name" value="Glyoxalase/Bleomycin resistance protein/Dihydroxybiphenyl dioxygenase"/>
    <property type="match status" value="1"/>
</dbReference>
<proteinExistence type="predicted"/>
<dbReference type="InterPro" id="IPR051785">
    <property type="entry name" value="MMCE/EMCE_epimerase"/>
</dbReference>
<gene>
    <name evidence="3" type="ORF">CLTEP_12770</name>
</gene>
<dbReference type="PANTHER" id="PTHR43048">
    <property type="entry name" value="METHYLMALONYL-COA EPIMERASE"/>
    <property type="match status" value="1"/>
</dbReference>
<accession>A0A151B4X6</accession>
<dbReference type="AlphaFoldDB" id="A0A151B4X6"/>
<reference evidence="3 4" key="1">
    <citation type="submission" date="2016-02" db="EMBL/GenBank/DDBJ databases">
        <title>Genome sequence of Clostridium tepidiprofundi DSM 19306.</title>
        <authorList>
            <person name="Poehlein A."/>
            <person name="Daniel R."/>
        </authorList>
    </citation>
    <scope>NUCLEOTIDE SEQUENCE [LARGE SCALE GENOMIC DNA]</scope>
    <source>
        <strain evidence="3 4">DSM 19306</strain>
    </source>
</reference>
<name>A0A151B4X6_9CLOT</name>
<dbReference type="Pfam" id="PF13669">
    <property type="entry name" value="Glyoxalase_4"/>
    <property type="match status" value="1"/>
</dbReference>
<dbReference type="STRING" id="1121338.CLTEP_12770"/>
<dbReference type="InterPro" id="IPR029068">
    <property type="entry name" value="Glyas_Bleomycin-R_OHBP_Dase"/>
</dbReference>
<evidence type="ECO:0000313" key="3">
    <source>
        <dbReference type="EMBL" id="KYH34812.1"/>
    </source>
</evidence>
<protein>
    <recommendedName>
        <fullName evidence="2">VOC domain-containing protein</fullName>
    </recommendedName>
</protein>
<comment type="caution">
    <text evidence="3">The sequence shown here is derived from an EMBL/GenBank/DDBJ whole genome shotgun (WGS) entry which is preliminary data.</text>
</comment>
<dbReference type="Proteomes" id="UP000075531">
    <property type="component" value="Unassembled WGS sequence"/>
</dbReference>
<sequence length="108" mass="12820">MNIDHIGYIVKDIEKSILEFEYLGYKREDKTFKDLKRRIYIQFMKNNGHKIELVSPLEKGSPIDDILKRQGEGAYHICYVVDDIYDKISQLKDRKYIVIQIPHEAIAF</sequence>
<dbReference type="OrthoDB" id="9788468at2"/>
<evidence type="ECO:0000313" key="4">
    <source>
        <dbReference type="Proteomes" id="UP000075531"/>
    </source>
</evidence>
<dbReference type="InterPro" id="IPR037523">
    <property type="entry name" value="VOC_core"/>
</dbReference>
<dbReference type="PATRIC" id="fig|1121338.3.peg.1313"/>
<dbReference type="RefSeq" id="WP_066824196.1">
    <property type="nucleotide sequence ID" value="NZ_LTBA01000010.1"/>
</dbReference>
<dbReference type="PROSITE" id="PS51819">
    <property type="entry name" value="VOC"/>
    <property type="match status" value="1"/>
</dbReference>
<dbReference type="GO" id="GO:0046491">
    <property type="term" value="P:L-methylmalonyl-CoA metabolic process"/>
    <property type="evidence" value="ECO:0007669"/>
    <property type="project" value="TreeGrafter"/>
</dbReference>
<evidence type="ECO:0000259" key="2">
    <source>
        <dbReference type="PROSITE" id="PS51819"/>
    </source>
</evidence>
<organism evidence="3 4">
    <name type="scientific">Clostridium tepidiprofundi DSM 19306</name>
    <dbReference type="NCBI Taxonomy" id="1121338"/>
    <lineage>
        <taxon>Bacteria</taxon>
        <taxon>Bacillati</taxon>
        <taxon>Bacillota</taxon>
        <taxon>Clostridia</taxon>
        <taxon>Eubacteriales</taxon>
        <taxon>Clostridiaceae</taxon>
        <taxon>Clostridium</taxon>
    </lineage>
</organism>
<feature type="domain" description="VOC" evidence="2">
    <location>
        <begin position="2"/>
        <end position="108"/>
    </location>
</feature>
<dbReference type="Gene3D" id="3.10.180.10">
    <property type="entry name" value="2,3-Dihydroxybiphenyl 1,2-Dioxygenase, domain 1"/>
    <property type="match status" value="1"/>
</dbReference>
<keyword evidence="1" id="KW-0479">Metal-binding</keyword>
<keyword evidence="4" id="KW-1185">Reference proteome</keyword>
<dbReference type="EMBL" id="LTBA01000010">
    <property type="protein sequence ID" value="KYH34812.1"/>
    <property type="molecule type" value="Genomic_DNA"/>
</dbReference>
<evidence type="ECO:0000256" key="1">
    <source>
        <dbReference type="ARBA" id="ARBA00022723"/>
    </source>
</evidence>